<dbReference type="CDD" id="cd02440">
    <property type="entry name" value="AdoMet_MTases"/>
    <property type="match status" value="1"/>
</dbReference>
<organism evidence="5">
    <name type="scientific">Eucampia antarctica</name>
    <dbReference type="NCBI Taxonomy" id="49252"/>
    <lineage>
        <taxon>Eukaryota</taxon>
        <taxon>Sar</taxon>
        <taxon>Stramenopiles</taxon>
        <taxon>Ochrophyta</taxon>
        <taxon>Bacillariophyta</taxon>
        <taxon>Mediophyceae</taxon>
        <taxon>Biddulphiophycidae</taxon>
        <taxon>Hemiaulales</taxon>
        <taxon>Hemiaulaceae</taxon>
        <taxon>Eucampia</taxon>
    </lineage>
</organism>
<dbReference type="PANTHER" id="PTHR43464:SF19">
    <property type="entry name" value="UBIQUINONE BIOSYNTHESIS O-METHYLTRANSFERASE, MITOCHONDRIAL"/>
    <property type="match status" value="1"/>
</dbReference>
<dbReference type="SUPFAM" id="SSF53335">
    <property type="entry name" value="S-adenosyl-L-methionine-dependent methyltransferases"/>
    <property type="match status" value="1"/>
</dbReference>
<dbReference type="InterPro" id="IPR013216">
    <property type="entry name" value="Methyltransf_11"/>
</dbReference>
<dbReference type="PANTHER" id="PTHR43464">
    <property type="entry name" value="METHYLTRANSFERASE"/>
    <property type="match status" value="1"/>
</dbReference>
<evidence type="ECO:0000256" key="3">
    <source>
        <dbReference type="ARBA" id="ARBA00022691"/>
    </source>
</evidence>
<keyword evidence="3" id="KW-0949">S-adenosyl-L-methionine</keyword>
<dbReference type="InterPro" id="IPR029063">
    <property type="entry name" value="SAM-dependent_MTases_sf"/>
</dbReference>
<evidence type="ECO:0000313" key="5">
    <source>
        <dbReference type="EMBL" id="CAD9659750.1"/>
    </source>
</evidence>
<dbReference type="EMBL" id="HBHI01006752">
    <property type="protein sequence ID" value="CAD9659750.1"/>
    <property type="molecule type" value="Transcribed_RNA"/>
</dbReference>
<dbReference type="GO" id="GO:0032259">
    <property type="term" value="P:methylation"/>
    <property type="evidence" value="ECO:0007669"/>
    <property type="project" value="UniProtKB-KW"/>
</dbReference>
<protein>
    <recommendedName>
        <fullName evidence="4">Methyltransferase type 11 domain-containing protein</fullName>
    </recommendedName>
</protein>
<dbReference type="AlphaFoldDB" id="A0A7S2W084"/>
<reference evidence="5" key="1">
    <citation type="submission" date="2021-01" db="EMBL/GenBank/DDBJ databases">
        <authorList>
            <person name="Corre E."/>
            <person name="Pelletier E."/>
            <person name="Niang G."/>
            <person name="Scheremetjew M."/>
            <person name="Finn R."/>
            <person name="Kale V."/>
            <person name="Holt S."/>
            <person name="Cochrane G."/>
            <person name="Meng A."/>
            <person name="Brown T."/>
            <person name="Cohen L."/>
        </authorList>
    </citation>
    <scope>NUCLEOTIDE SEQUENCE</scope>
    <source>
        <strain evidence="5">CCMP1452</strain>
    </source>
</reference>
<proteinExistence type="predicted"/>
<accession>A0A7S2W084</accession>
<keyword evidence="1" id="KW-0489">Methyltransferase</keyword>
<gene>
    <name evidence="5" type="ORF">EANT1437_LOCUS3428</name>
</gene>
<name>A0A7S2W084_9STRA</name>
<feature type="domain" description="Methyltransferase type 11" evidence="4">
    <location>
        <begin position="196"/>
        <end position="281"/>
    </location>
</feature>
<dbReference type="GO" id="GO:0008757">
    <property type="term" value="F:S-adenosylmethionine-dependent methyltransferase activity"/>
    <property type="evidence" value="ECO:0007669"/>
    <property type="project" value="InterPro"/>
</dbReference>
<evidence type="ECO:0000259" key="4">
    <source>
        <dbReference type="Pfam" id="PF08241"/>
    </source>
</evidence>
<sequence length="358" mass="40098">MRVYCVGVFGSFPVELLNKLDAIASNGKDVELIVGLLDAHDSENYSWTLDQRAHLLGSLKCVTSVVSPSPSILTESFINDQKIDVVNHMVYQMAPTNLSSHTHNDNVTHNESKSDDSNKQFAVPIDLGIFRTIYYESGVKDPDTLSWDTVWETKGRKNDPSDTRLLTGYDGTDFEPEQFAKRWLGAIKWIEGETVLDVGCGAGFLGDYLPRNGYVGVERSPSLAEIFIRRSNRVVIAQDATSLPFEDGSFDHVISHSMLEYMPGKPAAIQCMQEMQRVARNTVFVGDLRTIQALATPEKYVAPGTFAHTLFQKNDFSNMQELDGFVVSDGWWGGESRFNAMYRKNNILYTNQTIPRNS</sequence>
<evidence type="ECO:0000256" key="1">
    <source>
        <dbReference type="ARBA" id="ARBA00022603"/>
    </source>
</evidence>
<keyword evidence="2" id="KW-0808">Transferase</keyword>
<dbReference type="Gene3D" id="3.40.50.620">
    <property type="entry name" value="HUPs"/>
    <property type="match status" value="1"/>
</dbReference>
<evidence type="ECO:0000256" key="2">
    <source>
        <dbReference type="ARBA" id="ARBA00022679"/>
    </source>
</evidence>
<dbReference type="Gene3D" id="3.40.50.150">
    <property type="entry name" value="Vaccinia Virus protein VP39"/>
    <property type="match status" value="1"/>
</dbReference>
<dbReference type="Pfam" id="PF08241">
    <property type="entry name" value="Methyltransf_11"/>
    <property type="match status" value="1"/>
</dbReference>
<dbReference type="InterPro" id="IPR014729">
    <property type="entry name" value="Rossmann-like_a/b/a_fold"/>
</dbReference>